<comment type="similarity">
    <text evidence="1">Belongs to the methyltransferase superfamily. RsmH family.</text>
</comment>
<dbReference type="Gene3D" id="3.40.50.150">
    <property type="entry name" value="Vaccinia Virus protein VP39"/>
    <property type="match status" value="1"/>
</dbReference>
<keyword evidence="4" id="KW-0949">S-adenosyl-L-methionine</keyword>
<dbReference type="Proteomes" id="UP000604825">
    <property type="component" value="Unassembled WGS sequence"/>
</dbReference>
<keyword evidence="2" id="KW-0489">Methyltransferase</keyword>
<dbReference type="SUPFAM" id="SSF53335">
    <property type="entry name" value="S-adenosyl-L-methionine-dependent methyltransferases"/>
    <property type="match status" value="1"/>
</dbReference>
<accession>A0A811PRD8</accession>
<dbReference type="InterPro" id="IPR002903">
    <property type="entry name" value="RsmH"/>
</dbReference>
<evidence type="ECO:0000313" key="7">
    <source>
        <dbReference type="Proteomes" id="UP000604825"/>
    </source>
</evidence>
<comment type="caution">
    <text evidence="6">The sequence shown here is derived from an EMBL/GenBank/DDBJ whole genome shotgun (WGS) entry which is preliminary data.</text>
</comment>
<gene>
    <name evidence="6" type="ORF">NCGR_LOCUS32299</name>
</gene>
<evidence type="ECO:0000256" key="1">
    <source>
        <dbReference type="ARBA" id="ARBA00010396"/>
    </source>
</evidence>
<organism evidence="6 7">
    <name type="scientific">Miscanthus lutarioriparius</name>
    <dbReference type="NCBI Taxonomy" id="422564"/>
    <lineage>
        <taxon>Eukaryota</taxon>
        <taxon>Viridiplantae</taxon>
        <taxon>Streptophyta</taxon>
        <taxon>Embryophyta</taxon>
        <taxon>Tracheophyta</taxon>
        <taxon>Spermatophyta</taxon>
        <taxon>Magnoliopsida</taxon>
        <taxon>Liliopsida</taxon>
        <taxon>Poales</taxon>
        <taxon>Poaceae</taxon>
        <taxon>PACMAD clade</taxon>
        <taxon>Panicoideae</taxon>
        <taxon>Andropogonodae</taxon>
        <taxon>Andropogoneae</taxon>
        <taxon>Saccharinae</taxon>
        <taxon>Miscanthus</taxon>
    </lineage>
</organism>
<dbReference type="FunFam" id="1.10.150.170:FF:000004">
    <property type="entry name" value="Ribosomal RNA small subunit methyltransferase H"/>
    <property type="match status" value="1"/>
</dbReference>
<dbReference type="HAMAP" id="MF_01007">
    <property type="entry name" value="16SrRNA_methyltr_H"/>
    <property type="match status" value="1"/>
</dbReference>
<dbReference type="PANTHER" id="PTHR11265:SF0">
    <property type="entry name" value="12S RRNA N4-METHYLCYTIDINE METHYLTRANSFERASE"/>
    <property type="match status" value="1"/>
</dbReference>
<protein>
    <submittedName>
        <fullName evidence="6">Uncharacterized protein</fullName>
    </submittedName>
</protein>
<dbReference type="Pfam" id="PF01795">
    <property type="entry name" value="Methyltransf_5"/>
    <property type="match status" value="1"/>
</dbReference>
<dbReference type="OrthoDB" id="439808at2759"/>
<feature type="region of interest" description="Disordered" evidence="5">
    <location>
        <begin position="26"/>
        <end position="64"/>
    </location>
</feature>
<name>A0A811PRD8_9POAL</name>
<dbReference type="InterPro" id="IPR029063">
    <property type="entry name" value="SAM-dependent_MTases_sf"/>
</dbReference>
<dbReference type="AlphaFoldDB" id="A0A811PRD8"/>
<keyword evidence="7" id="KW-1185">Reference proteome</keyword>
<keyword evidence="3" id="KW-0808">Transferase</keyword>
<dbReference type="EMBL" id="CAJGYO010000007">
    <property type="protein sequence ID" value="CAD6248140.1"/>
    <property type="molecule type" value="Genomic_DNA"/>
</dbReference>
<evidence type="ECO:0000313" key="6">
    <source>
        <dbReference type="EMBL" id="CAD6248140.1"/>
    </source>
</evidence>
<evidence type="ECO:0000256" key="3">
    <source>
        <dbReference type="ARBA" id="ARBA00022679"/>
    </source>
</evidence>
<dbReference type="GO" id="GO:0071424">
    <property type="term" value="F:rRNA (cytosine-N4-)-methyltransferase activity"/>
    <property type="evidence" value="ECO:0007669"/>
    <property type="project" value="TreeGrafter"/>
</dbReference>
<evidence type="ECO:0000256" key="2">
    <source>
        <dbReference type="ARBA" id="ARBA00022603"/>
    </source>
</evidence>
<dbReference type="FunFam" id="3.40.50.150:FF:000239">
    <property type="entry name" value="Ribosomal RNA small subunit methyltransferase H"/>
    <property type="match status" value="1"/>
</dbReference>
<feature type="compositionally biased region" description="Basic residues" evidence="5">
    <location>
        <begin position="43"/>
        <end position="55"/>
    </location>
</feature>
<dbReference type="PANTHER" id="PTHR11265">
    <property type="entry name" value="S-ADENOSYL-METHYLTRANSFERASE MRAW"/>
    <property type="match status" value="1"/>
</dbReference>
<dbReference type="InterPro" id="IPR023397">
    <property type="entry name" value="SAM-dep_MeTrfase_MraW_recog"/>
</dbReference>
<proteinExistence type="inferred from homology"/>
<sequence>MAVAAARRLFSFHLHARPLAAGVAVATPHRRGKHDAVSCKATGKTKPKPKAKAKAGKGGERQQRRALEEHLKRRTRSAAAFDADLYGRRAHEHHVPVLLGEVLAAFRRPRPLRSFVDCTLGAAGHSLAMMEAHPELELYIGMDVDPSALEIGCGHIETFLAGREREANGGEEDVLQVTLRAYTHVKNFKYIKQVLGSVDESLAVGSSGVDGVLIDLGMSSMQVNRSNRGFSVLQDGPLDMRMDPKATLRAEDILNSWPELELGRILREYGEESNWQSVQKQIVKARAMGGLHSTGDLVKLIQRMCCISSGRQGWIKTATRVFQALRIAVNDELRVLEDSLHSCFDCLATGGRLAVISFHSLEDRIVKKTFLELIHGGEADDEEDDKDDLALTDIVDEDEQWFGQRVQGRNGTVLTKRPITPSQEEEKLNQRCRSAKLRVIQKT</sequence>
<evidence type="ECO:0000256" key="5">
    <source>
        <dbReference type="SAM" id="MobiDB-lite"/>
    </source>
</evidence>
<dbReference type="GO" id="GO:0070475">
    <property type="term" value="P:rRNA base methylation"/>
    <property type="evidence" value="ECO:0007669"/>
    <property type="project" value="TreeGrafter"/>
</dbReference>
<reference evidence="6" key="1">
    <citation type="submission" date="2020-10" db="EMBL/GenBank/DDBJ databases">
        <authorList>
            <person name="Han B."/>
            <person name="Lu T."/>
            <person name="Zhao Q."/>
            <person name="Huang X."/>
            <person name="Zhao Y."/>
        </authorList>
    </citation>
    <scope>NUCLEOTIDE SEQUENCE</scope>
</reference>
<dbReference type="NCBIfam" id="TIGR00006">
    <property type="entry name" value="16S rRNA (cytosine(1402)-N(4))-methyltransferase RsmH"/>
    <property type="match status" value="1"/>
</dbReference>
<evidence type="ECO:0000256" key="4">
    <source>
        <dbReference type="ARBA" id="ARBA00022691"/>
    </source>
</evidence>
<dbReference type="Gene3D" id="1.10.150.170">
    <property type="entry name" value="Putative methyltransferase TM0872, insert domain"/>
    <property type="match status" value="1"/>
</dbReference>
<dbReference type="SUPFAM" id="SSF81799">
    <property type="entry name" value="Putative methyltransferase TM0872, insert domain"/>
    <property type="match status" value="1"/>
</dbReference>